<dbReference type="InterPro" id="IPR013986">
    <property type="entry name" value="DExx_box_DNA_helicase_dom_sf"/>
</dbReference>
<evidence type="ECO:0000256" key="6">
    <source>
        <dbReference type="ARBA" id="ARBA00023125"/>
    </source>
</evidence>
<dbReference type="GO" id="GO:0005524">
    <property type="term" value="F:ATP binding"/>
    <property type="evidence" value="ECO:0007669"/>
    <property type="project" value="UniProtKB-UniRule"/>
</dbReference>
<dbReference type="Gene3D" id="1.10.10.160">
    <property type="match status" value="1"/>
</dbReference>
<evidence type="ECO:0000313" key="15">
    <source>
        <dbReference type="Proteomes" id="UP000192140"/>
    </source>
</evidence>
<evidence type="ECO:0000313" key="14">
    <source>
        <dbReference type="EMBL" id="CVI54296.1"/>
    </source>
</evidence>
<dbReference type="AlphaFoldDB" id="A0A1S7TJ68"/>
<dbReference type="CDD" id="cd17932">
    <property type="entry name" value="DEXQc_UvrD"/>
    <property type="match status" value="1"/>
</dbReference>
<dbReference type="InterPro" id="IPR000212">
    <property type="entry name" value="DNA_helicase_UvrD/REP"/>
</dbReference>
<evidence type="ECO:0000256" key="5">
    <source>
        <dbReference type="ARBA" id="ARBA00022840"/>
    </source>
</evidence>
<evidence type="ECO:0000256" key="3">
    <source>
        <dbReference type="ARBA" id="ARBA00022801"/>
    </source>
</evidence>
<keyword evidence="2 12" id="KW-0547">Nucleotide-binding</keyword>
<organism evidence="14 15">
    <name type="scientific">Agrobacterium deltaense NCPPB 1641</name>
    <dbReference type="NCBI Taxonomy" id="1183425"/>
    <lineage>
        <taxon>Bacteria</taxon>
        <taxon>Pseudomonadati</taxon>
        <taxon>Pseudomonadota</taxon>
        <taxon>Alphaproteobacteria</taxon>
        <taxon>Hyphomicrobiales</taxon>
        <taxon>Rhizobiaceae</taxon>
        <taxon>Rhizobium/Agrobacterium group</taxon>
        <taxon>Agrobacterium</taxon>
    </lineage>
</organism>
<evidence type="ECO:0000256" key="8">
    <source>
        <dbReference type="ARBA" id="ARBA00034617"/>
    </source>
</evidence>
<dbReference type="GO" id="GO:0000725">
    <property type="term" value="P:recombinational repair"/>
    <property type="evidence" value="ECO:0007669"/>
    <property type="project" value="TreeGrafter"/>
</dbReference>
<dbReference type="Pfam" id="PF13361">
    <property type="entry name" value="UvrD_C"/>
    <property type="match status" value="1"/>
</dbReference>
<dbReference type="EMBL" id="FCNP01000001">
    <property type="protein sequence ID" value="CVI54296.1"/>
    <property type="molecule type" value="Genomic_DNA"/>
</dbReference>
<dbReference type="InterPro" id="IPR014016">
    <property type="entry name" value="UvrD-like_ATP-bd"/>
</dbReference>
<evidence type="ECO:0000256" key="9">
    <source>
        <dbReference type="ARBA" id="ARBA00034808"/>
    </source>
</evidence>
<dbReference type="PANTHER" id="PTHR11070">
    <property type="entry name" value="UVRD / RECB / PCRA DNA HELICASE FAMILY MEMBER"/>
    <property type="match status" value="1"/>
</dbReference>
<dbReference type="PANTHER" id="PTHR11070:SF2">
    <property type="entry name" value="ATP-DEPENDENT DNA HELICASE SRS2"/>
    <property type="match status" value="1"/>
</dbReference>
<evidence type="ECO:0000256" key="2">
    <source>
        <dbReference type="ARBA" id="ARBA00022741"/>
    </source>
</evidence>
<dbReference type="Pfam" id="PF00580">
    <property type="entry name" value="UvrD-helicase"/>
    <property type="match status" value="1"/>
</dbReference>
<dbReference type="GO" id="GO:0003677">
    <property type="term" value="F:DNA binding"/>
    <property type="evidence" value="ECO:0007669"/>
    <property type="project" value="UniProtKB-KW"/>
</dbReference>
<keyword evidence="6" id="KW-0238">DNA-binding</keyword>
<protein>
    <recommendedName>
        <fullName evidence="9">DNA 3'-5' helicase</fullName>
        <ecNumber evidence="9">5.6.2.4</ecNumber>
    </recommendedName>
    <alternativeName>
        <fullName evidence="10">DNA 3'-5' helicase II</fullName>
    </alternativeName>
</protein>
<keyword evidence="4 12" id="KW-0347">Helicase</keyword>
<keyword evidence="3 12" id="KW-0378">Hydrolase</keyword>
<dbReference type="GO" id="GO:0043138">
    <property type="term" value="F:3'-5' DNA helicase activity"/>
    <property type="evidence" value="ECO:0007669"/>
    <property type="project" value="UniProtKB-EC"/>
</dbReference>
<comment type="similarity">
    <text evidence="1">Belongs to the helicase family. UvrD subfamily.</text>
</comment>
<accession>A0A1S7TJ68</accession>
<keyword evidence="7" id="KW-0413">Isomerase</keyword>
<evidence type="ECO:0000256" key="11">
    <source>
        <dbReference type="ARBA" id="ARBA00048988"/>
    </source>
</evidence>
<name>A0A1S7TJ68_9HYPH</name>
<comment type="catalytic activity">
    <reaction evidence="8">
        <text>Couples ATP hydrolysis with the unwinding of duplex DNA by translocating in the 3'-5' direction.</text>
        <dbReference type="EC" id="5.6.2.4"/>
    </reaction>
</comment>
<keyword evidence="15" id="KW-1185">Reference proteome</keyword>
<proteinExistence type="inferred from homology"/>
<evidence type="ECO:0000259" key="13">
    <source>
        <dbReference type="PROSITE" id="PS51198"/>
    </source>
</evidence>
<dbReference type="RefSeq" id="WP_080850781.1">
    <property type="nucleotide sequence ID" value="NZ_LT009775.1"/>
</dbReference>
<comment type="catalytic activity">
    <reaction evidence="11">
        <text>ATP + H2O = ADP + phosphate + H(+)</text>
        <dbReference type="Rhea" id="RHEA:13065"/>
        <dbReference type="ChEBI" id="CHEBI:15377"/>
        <dbReference type="ChEBI" id="CHEBI:15378"/>
        <dbReference type="ChEBI" id="CHEBI:30616"/>
        <dbReference type="ChEBI" id="CHEBI:43474"/>
        <dbReference type="ChEBI" id="CHEBI:456216"/>
        <dbReference type="EC" id="5.6.2.4"/>
    </reaction>
</comment>
<evidence type="ECO:0000256" key="7">
    <source>
        <dbReference type="ARBA" id="ARBA00023235"/>
    </source>
</evidence>
<feature type="domain" description="UvrD-like helicase ATP-binding" evidence="13">
    <location>
        <begin position="13"/>
        <end position="290"/>
    </location>
</feature>
<evidence type="ECO:0000256" key="12">
    <source>
        <dbReference type="PROSITE-ProRule" id="PRU00560"/>
    </source>
</evidence>
<dbReference type="SUPFAM" id="SSF52540">
    <property type="entry name" value="P-loop containing nucleoside triphosphate hydrolases"/>
    <property type="match status" value="1"/>
</dbReference>
<dbReference type="Proteomes" id="UP000192140">
    <property type="component" value="Unassembled WGS sequence"/>
</dbReference>
<comment type="caution">
    <text evidence="14">The sequence shown here is derived from an EMBL/GenBank/DDBJ whole genome shotgun (WGS) entry which is preliminary data.</text>
</comment>
<evidence type="ECO:0000256" key="10">
    <source>
        <dbReference type="ARBA" id="ARBA00034923"/>
    </source>
</evidence>
<dbReference type="GO" id="GO:0016887">
    <property type="term" value="F:ATP hydrolysis activity"/>
    <property type="evidence" value="ECO:0007669"/>
    <property type="project" value="RHEA"/>
</dbReference>
<dbReference type="EC" id="5.6.2.4" evidence="9"/>
<dbReference type="Gene3D" id="3.40.50.300">
    <property type="entry name" value="P-loop containing nucleotide triphosphate hydrolases"/>
    <property type="match status" value="2"/>
</dbReference>
<dbReference type="PROSITE" id="PS51198">
    <property type="entry name" value="UVRD_HELICASE_ATP_BIND"/>
    <property type="match status" value="1"/>
</dbReference>
<evidence type="ECO:0000256" key="4">
    <source>
        <dbReference type="ARBA" id="ARBA00022806"/>
    </source>
</evidence>
<feature type="binding site" evidence="12">
    <location>
        <begin position="34"/>
        <end position="41"/>
    </location>
    <ligand>
        <name>ATP</name>
        <dbReference type="ChEBI" id="CHEBI:30616"/>
    </ligand>
</feature>
<evidence type="ECO:0000256" key="1">
    <source>
        <dbReference type="ARBA" id="ARBA00009922"/>
    </source>
</evidence>
<keyword evidence="5 12" id="KW-0067">ATP-binding</keyword>
<dbReference type="InterPro" id="IPR014017">
    <property type="entry name" value="DNA_helicase_UvrD-like_C"/>
</dbReference>
<sequence>MSSSALYLDAAEELRPNNAQWQAYESTGHCVVLAGPGSGKTKALTIKLARILAEDVKAPRGVACITYNNECARELEDRLGALGVEPEKRVFVGTVHSFSLTQILIPYAEFLDVGLPSRFQIANAQQKRVAMAKAHRDVIGGAGNPEDFRFGMDLHRRTYLDRTKPIWTEANPQRAALATSYEEYLREAGLIDFEDMPLLALRALIKNPWLRDALLAKFPVFAVDEYQDLGTALHSMVLGLCFRTGIRLLAVGDPDQSIYGFTGARPELLQQLSQREDVETVRLALNYRSGTRIVAVSEYALGEVRGYQAAEGAAEGTVYFHPLVGSYEDHAAWLFSTFLPEVEARNPGLQRGNIAILYAAAFMGDAVAEAAADHGWALVRADANALYSRSNRLMRWIERCAAWCCGGWEVGEPRWSRILGEGRRMFSETILSDQDWWEFKRALLAFTWSSRSSTLHLSAWLRAIDAAIVQRFANGCRSLSDDVAAMRSLIDRLEQDQGLLGMTLGQFSGAGEGNDRINLSTLHSSKGREFDVVVMFGIDEGRIPRSNPTPRDIIEQRRLFYVGFTRARSEVHLTFSSTRPSRFVLEVDERIQAENN</sequence>
<reference evidence="14" key="1">
    <citation type="submission" date="2016-01" db="EMBL/GenBank/DDBJ databases">
        <authorList>
            <person name="Regsiter A."/>
            <person name="william w."/>
        </authorList>
    </citation>
    <scope>NUCLEOTIDE SEQUENCE</scope>
    <source>
        <strain evidence="14">NCPPB 1641</strain>
    </source>
</reference>
<dbReference type="InterPro" id="IPR027417">
    <property type="entry name" value="P-loop_NTPase"/>
</dbReference>
<gene>
    <name evidence="14" type="ORF">AGR7A_Cc10004</name>
</gene>